<name>A0A1M5QTS7_9BRAD</name>
<proteinExistence type="predicted"/>
<reference evidence="1 2" key="1">
    <citation type="submission" date="2016-11" db="EMBL/GenBank/DDBJ databases">
        <authorList>
            <person name="Jaros S."/>
            <person name="Januszkiewicz K."/>
            <person name="Wedrychowicz H."/>
        </authorList>
    </citation>
    <scope>NUCLEOTIDE SEQUENCE [LARGE SCALE GENOMIC DNA]</scope>
    <source>
        <strain evidence="1 2">GAS138</strain>
    </source>
</reference>
<dbReference type="EMBL" id="LT670817">
    <property type="protein sequence ID" value="SHH17119.1"/>
    <property type="molecule type" value="Genomic_DNA"/>
</dbReference>
<evidence type="ECO:0000313" key="1">
    <source>
        <dbReference type="EMBL" id="SHH17119.1"/>
    </source>
</evidence>
<dbReference type="Proteomes" id="UP000189796">
    <property type="component" value="Chromosome I"/>
</dbReference>
<organism evidence="1 2">
    <name type="scientific">Bradyrhizobium erythrophlei</name>
    <dbReference type="NCBI Taxonomy" id="1437360"/>
    <lineage>
        <taxon>Bacteria</taxon>
        <taxon>Pseudomonadati</taxon>
        <taxon>Pseudomonadota</taxon>
        <taxon>Alphaproteobacteria</taxon>
        <taxon>Hyphomicrobiales</taxon>
        <taxon>Nitrobacteraceae</taxon>
        <taxon>Bradyrhizobium</taxon>
    </lineage>
</organism>
<sequence length="88" mass="9329">MPDKFAPIYTGTFSQSSFDVSLKLQGIPTLAELTARLGALPREALAAAVAAEPEIYKRTIADAQDSAAYLRLLADSFDAIAGRLASVK</sequence>
<gene>
    <name evidence="1" type="ORF">SAMN05443248_3943</name>
</gene>
<accession>A0A1M5QTS7</accession>
<dbReference type="RefSeq" id="WP_154072354.1">
    <property type="nucleotide sequence ID" value="NZ_LT670817.1"/>
</dbReference>
<dbReference type="AlphaFoldDB" id="A0A1M5QTS7"/>
<protein>
    <submittedName>
        <fullName evidence="1">Uncharacterized protein</fullName>
    </submittedName>
</protein>
<evidence type="ECO:0000313" key="2">
    <source>
        <dbReference type="Proteomes" id="UP000189796"/>
    </source>
</evidence>